<dbReference type="HOGENOM" id="CLU_038053_1_1_9"/>
<dbReference type="KEGG" id="swo:Swol_2453"/>
<dbReference type="Pfam" id="PF13396">
    <property type="entry name" value="PLDc_N"/>
    <property type="match status" value="1"/>
</dbReference>
<dbReference type="OrthoDB" id="9762009at2"/>
<keyword evidence="2 12" id="KW-1003">Cell membrane</keyword>
<dbReference type="EMBL" id="CP000448">
    <property type="protein sequence ID" value="ABI69742.1"/>
    <property type="molecule type" value="Genomic_DNA"/>
</dbReference>
<dbReference type="PANTHER" id="PTHR21248:SF22">
    <property type="entry name" value="PHOSPHOLIPASE D"/>
    <property type="match status" value="1"/>
</dbReference>
<evidence type="ECO:0000313" key="15">
    <source>
        <dbReference type="EMBL" id="ABI69742.1"/>
    </source>
</evidence>
<comment type="function">
    <text evidence="12">Catalyzes the reversible phosphatidyl group transfer from one phosphatidylglycerol molecule to another to form cardiolipin (CL) (diphosphatidylglycerol) and glycerol.</text>
</comment>
<dbReference type="HAMAP" id="MF_01916">
    <property type="entry name" value="Cardiolipin_synth_Cls"/>
    <property type="match status" value="1"/>
</dbReference>
<dbReference type="Proteomes" id="UP000001968">
    <property type="component" value="Chromosome"/>
</dbReference>
<comment type="subcellular location">
    <subcellularLocation>
        <location evidence="1 12">Cell membrane</location>
        <topology evidence="1 12">Multi-pass membrane protein</topology>
    </subcellularLocation>
</comment>
<dbReference type="InterPro" id="IPR001736">
    <property type="entry name" value="PLipase_D/transphosphatidylase"/>
</dbReference>
<keyword evidence="6" id="KW-0677">Repeat</keyword>
<dbReference type="GO" id="GO:0032049">
    <property type="term" value="P:cardiolipin biosynthetic process"/>
    <property type="evidence" value="ECO:0007669"/>
    <property type="project" value="UniProtKB-UniRule"/>
</dbReference>
<dbReference type="CDD" id="cd09112">
    <property type="entry name" value="PLDc_CLS_2"/>
    <property type="match status" value="1"/>
</dbReference>
<dbReference type="RefSeq" id="WP_011641826.1">
    <property type="nucleotide sequence ID" value="NC_008346.1"/>
</dbReference>
<feature type="transmembrane region" description="Helical" evidence="12">
    <location>
        <begin position="35"/>
        <end position="57"/>
    </location>
</feature>
<dbReference type="NCBIfam" id="TIGR04265">
    <property type="entry name" value="bac_cardiolipin"/>
    <property type="match status" value="1"/>
</dbReference>
<dbReference type="GO" id="GO:0005886">
    <property type="term" value="C:plasma membrane"/>
    <property type="evidence" value="ECO:0007669"/>
    <property type="project" value="UniProtKB-SubCell"/>
</dbReference>
<keyword evidence="16" id="KW-1185">Reference proteome</keyword>
<dbReference type="InterPro" id="IPR022924">
    <property type="entry name" value="Cardiolipin_synthase"/>
</dbReference>
<evidence type="ECO:0000313" key="16">
    <source>
        <dbReference type="Proteomes" id="UP000001968"/>
    </source>
</evidence>
<feature type="domain" description="PLD phosphodiesterase" evidence="14">
    <location>
        <begin position="220"/>
        <end position="247"/>
    </location>
</feature>
<dbReference type="InterPro" id="IPR030874">
    <property type="entry name" value="Cardiolipin_synth_Firmi"/>
</dbReference>
<evidence type="ECO:0000256" key="4">
    <source>
        <dbReference type="ARBA" id="ARBA00022679"/>
    </source>
</evidence>
<evidence type="ECO:0000256" key="9">
    <source>
        <dbReference type="ARBA" id="ARBA00023136"/>
    </source>
</evidence>
<dbReference type="InterPro" id="IPR027379">
    <property type="entry name" value="CLS_N"/>
</dbReference>
<proteinExistence type="inferred from homology"/>
<keyword evidence="5 12" id="KW-0812">Transmembrane</keyword>
<dbReference type="PROSITE" id="PS50035">
    <property type="entry name" value="PLD"/>
    <property type="match status" value="2"/>
</dbReference>
<dbReference type="STRING" id="335541.Swol_2453"/>
<dbReference type="eggNOG" id="COG1502">
    <property type="taxonomic scope" value="Bacteria"/>
</dbReference>
<dbReference type="SUPFAM" id="SSF56024">
    <property type="entry name" value="Phospholipase D/nuclease"/>
    <property type="match status" value="2"/>
</dbReference>
<dbReference type="SMART" id="SM00155">
    <property type="entry name" value="PLDc"/>
    <property type="match status" value="2"/>
</dbReference>
<reference evidence="16" key="1">
    <citation type="journal article" date="2010" name="Environ. Microbiol.">
        <title>The genome of Syntrophomonas wolfei: new insights into syntrophic metabolism and biohydrogen production.</title>
        <authorList>
            <person name="Sieber J.R."/>
            <person name="Sims D.R."/>
            <person name="Han C."/>
            <person name="Kim E."/>
            <person name="Lykidis A."/>
            <person name="Lapidus A.L."/>
            <person name="McDonnald E."/>
            <person name="Rohlin L."/>
            <person name="Culley D.E."/>
            <person name="Gunsalus R."/>
            <person name="McInerney M.J."/>
        </authorList>
    </citation>
    <scope>NUCLEOTIDE SEQUENCE [LARGE SCALE GENOMIC DNA]</scope>
    <source>
        <strain evidence="16">DSM 2245B / Goettingen</strain>
    </source>
</reference>
<organism evidence="15 16">
    <name type="scientific">Syntrophomonas wolfei subsp. wolfei (strain DSM 2245B / Goettingen)</name>
    <dbReference type="NCBI Taxonomy" id="335541"/>
    <lineage>
        <taxon>Bacteria</taxon>
        <taxon>Bacillati</taxon>
        <taxon>Bacillota</taxon>
        <taxon>Clostridia</taxon>
        <taxon>Eubacteriales</taxon>
        <taxon>Syntrophomonadaceae</taxon>
        <taxon>Syntrophomonas</taxon>
    </lineage>
</organism>
<evidence type="ECO:0000256" key="13">
    <source>
        <dbReference type="NCBIfam" id="TIGR04265"/>
    </source>
</evidence>
<feature type="active site" evidence="12">
    <location>
        <position position="403"/>
    </location>
</feature>
<evidence type="ECO:0000256" key="12">
    <source>
        <dbReference type="HAMAP-Rule" id="MF_01916"/>
    </source>
</evidence>
<dbReference type="CDD" id="cd09110">
    <property type="entry name" value="PLDc_CLS_1"/>
    <property type="match status" value="1"/>
</dbReference>
<evidence type="ECO:0000256" key="7">
    <source>
        <dbReference type="ARBA" id="ARBA00022989"/>
    </source>
</evidence>
<keyword evidence="9 12" id="KW-0472">Membrane</keyword>
<feature type="transmembrane region" description="Helical" evidence="12">
    <location>
        <begin position="6"/>
        <end position="28"/>
    </location>
</feature>
<sequence length="485" mass="56249">MLNADLLWQLLDYLYILNILFAIGIIFYERRNPTVTLTWLLVLFLMPVLGLILYLFLGQDLRKKKMFYLKKEEEESFLPKLEQQDQYLHNNQMLFLNPRSSEYRDIIHLHLNSSQSLFSQNNKVDIFNDGQELFQAMAASIQRAEKYIHLEYYIIQNDATGRSLRDILSRKAAEGVEVRLLYDGMGCIHLPRRFFQPLLQAGGEVASFLPPFFPFVNLRMNYRNHRKICIIDGEEGYIGGFNIGDEYLGLSKKYGYWRDTHLRIRGTALDGLHLRFLLDWRYACDHDFQLREDFFPQRAPQGNTGVQIVSSGPDAKWSSIKDGFLKMIGSARQNIYIQTPYFIPDESILAALKIAALSGLDVRLMIPGKADHLIVHWANLSYVGEMLEAGVRCYAYSEQRFLHSKVMMVDGFVSTVGSANMDIRSFHLNFEVNAFIYDESVCRNLQAAFFRDIKNSQEITMEIYRARPVYARMKEAVSRLLSPLL</sequence>
<evidence type="ECO:0000256" key="2">
    <source>
        <dbReference type="ARBA" id="ARBA00022475"/>
    </source>
</evidence>
<evidence type="ECO:0000256" key="8">
    <source>
        <dbReference type="ARBA" id="ARBA00023098"/>
    </source>
</evidence>
<protein>
    <recommendedName>
        <fullName evidence="12 13">Cardiolipin synthase</fullName>
        <shortName evidence="12">CL synthase</shortName>
        <ecNumber evidence="12 13">2.7.8.-</ecNumber>
    </recommendedName>
</protein>
<feature type="active site" evidence="12">
    <location>
        <position position="227"/>
    </location>
</feature>
<feature type="active site" evidence="12">
    <location>
        <position position="232"/>
    </location>
</feature>
<comment type="catalytic activity">
    <reaction evidence="12">
        <text>2 a 1,2-diacyl-sn-glycero-3-phospho-(1'-sn-glycerol) = a cardiolipin + glycerol</text>
        <dbReference type="Rhea" id="RHEA:31451"/>
        <dbReference type="ChEBI" id="CHEBI:17754"/>
        <dbReference type="ChEBI" id="CHEBI:62237"/>
        <dbReference type="ChEBI" id="CHEBI:64716"/>
    </reaction>
</comment>
<evidence type="ECO:0000256" key="11">
    <source>
        <dbReference type="ARBA" id="ARBA00023264"/>
    </source>
</evidence>
<keyword evidence="11 12" id="KW-1208">Phospholipid metabolism</keyword>
<keyword evidence="3 12" id="KW-0444">Lipid biosynthesis</keyword>
<feature type="active site" evidence="12">
    <location>
        <position position="410"/>
    </location>
</feature>
<evidence type="ECO:0000256" key="1">
    <source>
        <dbReference type="ARBA" id="ARBA00004651"/>
    </source>
</evidence>
<evidence type="ECO:0000256" key="5">
    <source>
        <dbReference type="ARBA" id="ARBA00022692"/>
    </source>
</evidence>
<dbReference type="GO" id="GO:0008808">
    <property type="term" value="F:cardiolipin synthase activity"/>
    <property type="evidence" value="ECO:0007669"/>
    <property type="project" value="UniProtKB-UniRule"/>
</dbReference>
<feature type="active site" evidence="12">
    <location>
        <position position="225"/>
    </location>
</feature>
<evidence type="ECO:0000256" key="10">
    <source>
        <dbReference type="ARBA" id="ARBA00023209"/>
    </source>
</evidence>
<evidence type="ECO:0000256" key="3">
    <source>
        <dbReference type="ARBA" id="ARBA00022516"/>
    </source>
</evidence>
<accession>Q0AU62</accession>
<dbReference type="FunFam" id="3.30.870.10:FF:000014">
    <property type="entry name" value="Cardiolipin synthase"/>
    <property type="match status" value="1"/>
</dbReference>
<keyword evidence="10 12" id="KW-0594">Phospholipid biosynthesis</keyword>
<gene>
    <name evidence="15" type="ordered locus">Swol_2453</name>
</gene>
<feature type="domain" description="PLD phosphodiesterase" evidence="14">
    <location>
        <begin position="398"/>
        <end position="425"/>
    </location>
</feature>
<keyword evidence="4 12" id="KW-0808">Transferase</keyword>
<dbReference type="Gene3D" id="3.30.870.10">
    <property type="entry name" value="Endonuclease Chain A"/>
    <property type="match status" value="2"/>
</dbReference>
<evidence type="ECO:0000256" key="6">
    <source>
        <dbReference type="ARBA" id="ARBA00022737"/>
    </source>
</evidence>
<dbReference type="EC" id="2.7.8.-" evidence="12 13"/>
<keyword evidence="8 12" id="KW-0443">Lipid metabolism</keyword>
<dbReference type="InterPro" id="IPR025202">
    <property type="entry name" value="PLD-like_dom"/>
</dbReference>
<feature type="active site" evidence="12">
    <location>
        <position position="405"/>
    </location>
</feature>
<evidence type="ECO:0000259" key="14">
    <source>
        <dbReference type="PROSITE" id="PS50035"/>
    </source>
</evidence>
<comment type="similarity">
    <text evidence="12">Belongs to the phospholipase D family. Cardiolipin synthase subfamily.</text>
</comment>
<dbReference type="AlphaFoldDB" id="Q0AU62"/>
<dbReference type="Pfam" id="PF13091">
    <property type="entry name" value="PLDc_2"/>
    <property type="match status" value="2"/>
</dbReference>
<keyword evidence="7 12" id="KW-1133">Transmembrane helix</keyword>
<dbReference type="PANTHER" id="PTHR21248">
    <property type="entry name" value="CARDIOLIPIN SYNTHASE"/>
    <property type="match status" value="1"/>
</dbReference>
<name>Q0AU62_SYNWW</name>